<name>A0A199VT18_ANACO</name>
<accession>A0A199VT18</accession>
<feature type="compositionally biased region" description="Polar residues" evidence="1">
    <location>
        <begin position="71"/>
        <end position="85"/>
    </location>
</feature>
<feature type="compositionally biased region" description="Low complexity" evidence="1">
    <location>
        <begin position="32"/>
        <end position="56"/>
    </location>
</feature>
<dbReference type="Proteomes" id="UP000092600">
    <property type="component" value="Unassembled WGS sequence"/>
</dbReference>
<evidence type="ECO:0000313" key="2">
    <source>
        <dbReference type="EMBL" id="OAY80071.1"/>
    </source>
</evidence>
<dbReference type="PANTHER" id="PTHR33738:SF8">
    <property type="entry name" value="OS05G0454500 PROTEIN"/>
    <property type="match status" value="1"/>
</dbReference>
<sequence length="195" mass="20834">MEGGKDGDSSSSSSSAVGGGVVDRKEAAAMGSTTTTSSKSSSSSSGYFTSVFSPSSMVGGSDTTHSDLYWTKNSMKTDGQTQNAENIIKDGKPQENPSKNPTPQNKDGKPIYPTEPIESPYFGSSVHYGGRDFFACSAPSSTSVTAKTRKNNEDDGSDNSNFATRGDWWQVIRIALILVKKELVTIDNCMQEVLW</sequence>
<protein>
    <recommendedName>
        <fullName evidence="4">Suppressor protein SRP40-like</fullName>
    </recommendedName>
</protein>
<comment type="caution">
    <text evidence="2">The sequence shown here is derived from an EMBL/GenBank/DDBJ whole genome shotgun (WGS) entry which is preliminary data.</text>
</comment>
<gene>
    <name evidence="2" type="ORF">ACMD2_05989</name>
</gene>
<reference evidence="2 3" key="1">
    <citation type="journal article" date="2016" name="DNA Res.">
        <title>The draft genome of MD-2 pineapple using hybrid error correction of long reads.</title>
        <authorList>
            <person name="Redwan R.M."/>
            <person name="Saidin A."/>
            <person name="Kumar S.V."/>
        </authorList>
    </citation>
    <scope>NUCLEOTIDE SEQUENCE [LARGE SCALE GENOMIC DNA]</scope>
    <source>
        <strain evidence="3">cv. MD2</strain>
        <tissue evidence="2">Leaf</tissue>
    </source>
</reference>
<dbReference type="PANTHER" id="PTHR33738">
    <property type="entry name" value="EMB|CAB82975.1"/>
    <property type="match status" value="1"/>
</dbReference>
<dbReference type="STRING" id="4615.A0A199VT18"/>
<evidence type="ECO:0008006" key="4">
    <source>
        <dbReference type="Google" id="ProtNLM"/>
    </source>
</evidence>
<evidence type="ECO:0000256" key="1">
    <source>
        <dbReference type="SAM" id="MobiDB-lite"/>
    </source>
</evidence>
<organism evidence="2 3">
    <name type="scientific">Ananas comosus</name>
    <name type="common">Pineapple</name>
    <name type="synonym">Ananas ananas</name>
    <dbReference type="NCBI Taxonomy" id="4615"/>
    <lineage>
        <taxon>Eukaryota</taxon>
        <taxon>Viridiplantae</taxon>
        <taxon>Streptophyta</taxon>
        <taxon>Embryophyta</taxon>
        <taxon>Tracheophyta</taxon>
        <taxon>Spermatophyta</taxon>
        <taxon>Magnoliopsida</taxon>
        <taxon>Liliopsida</taxon>
        <taxon>Poales</taxon>
        <taxon>Bromeliaceae</taxon>
        <taxon>Bromelioideae</taxon>
        <taxon>Ananas</taxon>
    </lineage>
</organism>
<dbReference type="AlphaFoldDB" id="A0A199VT18"/>
<feature type="region of interest" description="Disordered" evidence="1">
    <location>
        <begin position="1"/>
        <end position="116"/>
    </location>
</feature>
<proteinExistence type="predicted"/>
<feature type="compositionally biased region" description="Polar residues" evidence="1">
    <location>
        <begin position="95"/>
        <end position="105"/>
    </location>
</feature>
<evidence type="ECO:0000313" key="3">
    <source>
        <dbReference type="Proteomes" id="UP000092600"/>
    </source>
</evidence>
<dbReference type="EMBL" id="LSRQ01000954">
    <property type="protein sequence ID" value="OAY80071.1"/>
    <property type="molecule type" value="Genomic_DNA"/>
</dbReference>